<protein>
    <submittedName>
        <fullName evidence="3">Type VII secretion protein EccB</fullName>
    </submittedName>
</protein>
<organism evidence="3 4">
    <name type="scientific">Nocardioides imazamoxiresistens</name>
    <dbReference type="NCBI Taxonomy" id="3231893"/>
    <lineage>
        <taxon>Bacteria</taxon>
        <taxon>Bacillati</taxon>
        <taxon>Actinomycetota</taxon>
        <taxon>Actinomycetes</taxon>
        <taxon>Propionibacteriales</taxon>
        <taxon>Nocardioidaceae</taxon>
        <taxon>Nocardioides</taxon>
    </lineage>
</organism>
<gene>
    <name evidence="3" type="ORF">RDV89_10245</name>
</gene>
<keyword evidence="2" id="KW-0472">Membrane</keyword>
<dbReference type="Pfam" id="PF05108">
    <property type="entry name" value="T7SS_ESX1_EccB"/>
    <property type="match status" value="1"/>
</dbReference>
<dbReference type="RefSeq" id="WP_315732944.1">
    <property type="nucleotide sequence ID" value="NZ_JAVYII010000004.1"/>
</dbReference>
<proteinExistence type="predicted"/>
<accession>A0ABU3PW42</accession>
<dbReference type="Proteomes" id="UP001268542">
    <property type="component" value="Unassembled WGS sequence"/>
</dbReference>
<keyword evidence="4" id="KW-1185">Reference proteome</keyword>
<sequence length="498" mass="51572">MATKRDLVEAYSFSRRRLVTAFVSGAPGGREVEPSRPGRALAGGIALTVLVLAAGAVLGFLKPRPDAGWADRGGFVVAEGTVQLYLVQNDEGDDDPVLIPVVNTVSARLIVGEDLDPVTVPQSEIDRYEVIEGIGIPNAPVTTPSDSALVEDGWTSCTAPGAGVRTAVTSTPQVDLVTEQSAFVRSGESYYVVTPGQPAAATGEVRYFRMKLPSDPEDLNRVLTNLRGPGLEDVVEVPSRWLDMLPAGPALNAAAFDFGGASFSGQVPGLTDAEGQPLAAGTLVTYQGEDAVVGSDGYWPLSEFASAVYAALPGRAAPVEVDELPGTRGSNPYPDDVWPGAVPAALGGGVTADLCAVLQTHADEPPTVVLGVRPTPEVAAGDLAPDTHVGYVERARGSVVRVGGFTATAAEDAFLIDPQGIRYALPGDSLQRLGYGRDQARVVPTAWVETFSCGVTLTRDEALKTLSAERQAQQSCGSAEADATEATDGTDGAGEGSG</sequence>
<dbReference type="InterPro" id="IPR044857">
    <property type="entry name" value="T7SS_EccB_R1"/>
</dbReference>
<reference evidence="3 4" key="1">
    <citation type="submission" date="2023-08" db="EMBL/GenBank/DDBJ databases">
        <title>Nocardioides seae sp. nov., a bacterium isolated from a soil.</title>
        <authorList>
            <person name="Wang X."/>
        </authorList>
    </citation>
    <scope>NUCLEOTIDE SEQUENCE [LARGE SCALE GENOMIC DNA]</scope>
    <source>
        <strain evidence="3 4">YZH12</strain>
    </source>
</reference>
<name>A0ABU3PW42_9ACTN</name>
<feature type="region of interest" description="Disordered" evidence="1">
    <location>
        <begin position="468"/>
        <end position="498"/>
    </location>
</feature>
<dbReference type="PANTHER" id="PTHR40765">
    <property type="entry name" value="ESX-2 SECRETION SYSTEM ATPASE ECCB2"/>
    <property type="match status" value="1"/>
</dbReference>
<dbReference type="Gene3D" id="3.30.2390.20">
    <property type="entry name" value="Type VII secretion system EccB, repeat 1 domain"/>
    <property type="match status" value="1"/>
</dbReference>
<dbReference type="EMBL" id="JAVYII010000004">
    <property type="protein sequence ID" value="MDT9593448.1"/>
    <property type="molecule type" value="Genomic_DNA"/>
</dbReference>
<evidence type="ECO:0000313" key="3">
    <source>
        <dbReference type="EMBL" id="MDT9593448.1"/>
    </source>
</evidence>
<feature type="compositionally biased region" description="Low complexity" evidence="1">
    <location>
        <begin position="477"/>
        <end position="490"/>
    </location>
</feature>
<dbReference type="InterPro" id="IPR007795">
    <property type="entry name" value="T7SS_EccB"/>
</dbReference>
<keyword evidence="2" id="KW-1133">Transmembrane helix</keyword>
<dbReference type="PANTHER" id="PTHR40765:SF2">
    <property type="entry name" value="ESX-2 SECRETION SYSTEM ATPASE ECCB2"/>
    <property type="match status" value="1"/>
</dbReference>
<evidence type="ECO:0000256" key="1">
    <source>
        <dbReference type="SAM" id="MobiDB-lite"/>
    </source>
</evidence>
<feature type="transmembrane region" description="Helical" evidence="2">
    <location>
        <begin position="40"/>
        <end position="61"/>
    </location>
</feature>
<keyword evidence="2" id="KW-0812">Transmembrane</keyword>
<evidence type="ECO:0000313" key="4">
    <source>
        <dbReference type="Proteomes" id="UP001268542"/>
    </source>
</evidence>
<evidence type="ECO:0000256" key="2">
    <source>
        <dbReference type="SAM" id="Phobius"/>
    </source>
</evidence>
<comment type="caution">
    <text evidence="3">The sequence shown here is derived from an EMBL/GenBank/DDBJ whole genome shotgun (WGS) entry which is preliminary data.</text>
</comment>